<dbReference type="AlphaFoldDB" id="A0A2P2PK82"/>
<dbReference type="EMBL" id="GGEC01074669">
    <property type="protein sequence ID" value="MBX55153.1"/>
    <property type="molecule type" value="Transcribed_RNA"/>
</dbReference>
<organism evidence="1">
    <name type="scientific">Rhizophora mucronata</name>
    <name type="common">Asiatic mangrove</name>
    <dbReference type="NCBI Taxonomy" id="61149"/>
    <lineage>
        <taxon>Eukaryota</taxon>
        <taxon>Viridiplantae</taxon>
        <taxon>Streptophyta</taxon>
        <taxon>Embryophyta</taxon>
        <taxon>Tracheophyta</taxon>
        <taxon>Spermatophyta</taxon>
        <taxon>Magnoliopsida</taxon>
        <taxon>eudicotyledons</taxon>
        <taxon>Gunneridae</taxon>
        <taxon>Pentapetalae</taxon>
        <taxon>rosids</taxon>
        <taxon>fabids</taxon>
        <taxon>Malpighiales</taxon>
        <taxon>Rhizophoraceae</taxon>
        <taxon>Rhizophora</taxon>
    </lineage>
</organism>
<name>A0A2P2PK82_RHIMU</name>
<sequence length="31" mass="3381">MVIAFHILFSKAASKVIVMLSNLLYTGRGVT</sequence>
<reference evidence="1" key="1">
    <citation type="submission" date="2018-02" db="EMBL/GenBank/DDBJ databases">
        <title>Rhizophora mucronata_Transcriptome.</title>
        <authorList>
            <person name="Meera S.P."/>
            <person name="Sreeshan A."/>
            <person name="Augustine A."/>
        </authorList>
    </citation>
    <scope>NUCLEOTIDE SEQUENCE</scope>
    <source>
        <tissue evidence="1">Leaf</tissue>
    </source>
</reference>
<proteinExistence type="predicted"/>
<protein>
    <submittedName>
        <fullName evidence="1">Uncharacterized protein</fullName>
    </submittedName>
</protein>
<accession>A0A2P2PK82</accession>
<evidence type="ECO:0000313" key="1">
    <source>
        <dbReference type="EMBL" id="MBX55153.1"/>
    </source>
</evidence>